<evidence type="ECO:0000313" key="2">
    <source>
        <dbReference type="EMBL" id="AWY09364.1"/>
    </source>
</evidence>
<proteinExistence type="predicted"/>
<gene>
    <name evidence="2" type="ORF">vBRpoPV13_07</name>
</gene>
<keyword evidence="1" id="KW-1133">Transmembrane helix</keyword>
<evidence type="ECO:0000313" key="3">
    <source>
        <dbReference type="Proteomes" id="UP000250784"/>
    </source>
</evidence>
<sequence length="146" mass="16889">MKYSIRIYCTRMSIALLAGVGVFALLREIVPVSPEMVGNALFAFVGSGALTTVVVNEILKFLYVDMINAQKRYERERYYRSYPEHRESTRFEKRMSIIMAIADRNMKKAQYGGHFPIVENVMVKWEDLLKIWDLAELAKSETPVED</sequence>
<name>A0A2Z4QHI8_9CAUD</name>
<reference evidence="2 3" key="1">
    <citation type="submission" date="2018-03" db="EMBL/GenBank/DDBJ databases">
        <title>Diverse roseophage infecting Ruegeria pomeroyi DSS-3.</title>
        <authorList>
            <person name="Zhan Y."/>
            <person name="Chen F."/>
            <person name="Wommack E."/>
            <person name="Nasko D."/>
        </authorList>
    </citation>
    <scope>NUCLEOTIDE SEQUENCE [LARGE SCALE GENOMIC DNA]</scope>
</reference>
<protein>
    <submittedName>
        <fullName evidence="2">Uncharacterized protein</fullName>
    </submittedName>
</protein>
<keyword evidence="3" id="KW-1185">Reference proteome</keyword>
<organism evidence="2 3">
    <name type="scientific">Ruegeria phage vB_RpoP-V13</name>
    <dbReference type="NCBI Taxonomy" id="2218612"/>
    <lineage>
        <taxon>Viruses</taxon>
        <taxon>Duplodnaviria</taxon>
        <taxon>Heunggongvirae</taxon>
        <taxon>Uroviricota</taxon>
        <taxon>Caudoviricetes</taxon>
        <taxon>Schitoviridae</taxon>
        <taxon>Rhodovirinae</taxon>
        <taxon>Pomeroyivirus</taxon>
        <taxon>Pomeroyivirus V13</taxon>
    </lineage>
</organism>
<dbReference type="EMBL" id="MH015256">
    <property type="protein sequence ID" value="AWY09364.1"/>
    <property type="molecule type" value="Genomic_DNA"/>
</dbReference>
<evidence type="ECO:0000256" key="1">
    <source>
        <dbReference type="SAM" id="Phobius"/>
    </source>
</evidence>
<keyword evidence="1" id="KW-0472">Membrane</keyword>
<feature type="transmembrane region" description="Helical" evidence="1">
    <location>
        <begin position="41"/>
        <end position="63"/>
    </location>
</feature>
<dbReference type="Proteomes" id="UP000250784">
    <property type="component" value="Segment"/>
</dbReference>
<keyword evidence="1" id="KW-0812">Transmembrane</keyword>
<accession>A0A2Z4QHI8</accession>